<comment type="caution">
    <text evidence="1">The sequence shown here is derived from an EMBL/GenBank/DDBJ whole genome shotgun (WGS) entry which is preliminary data.</text>
</comment>
<dbReference type="InterPro" id="IPR012348">
    <property type="entry name" value="RNR-like"/>
</dbReference>
<organism evidence="1 2">
    <name type="scientific">Solirubrobacter ginsenosidimutans</name>
    <dbReference type="NCBI Taxonomy" id="490573"/>
    <lineage>
        <taxon>Bacteria</taxon>
        <taxon>Bacillati</taxon>
        <taxon>Actinomycetota</taxon>
        <taxon>Thermoleophilia</taxon>
        <taxon>Solirubrobacterales</taxon>
        <taxon>Solirubrobacteraceae</taxon>
        <taxon>Solirubrobacter</taxon>
    </lineage>
</organism>
<dbReference type="Gene3D" id="1.10.620.20">
    <property type="entry name" value="Ribonucleotide Reductase, subunit A"/>
    <property type="match status" value="1"/>
</dbReference>
<dbReference type="SUPFAM" id="SSF47240">
    <property type="entry name" value="Ferritin-like"/>
    <property type="match status" value="1"/>
</dbReference>
<dbReference type="InterPro" id="IPR009078">
    <property type="entry name" value="Ferritin-like_SF"/>
</dbReference>
<keyword evidence="2" id="KW-1185">Reference proteome</keyword>
<reference evidence="1" key="1">
    <citation type="submission" date="2022-10" db="EMBL/GenBank/DDBJ databases">
        <title>The WGS of Solirubrobacter ginsenosidimutans DSM 21036.</title>
        <authorList>
            <person name="Jiang Z."/>
        </authorList>
    </citation>
    <scope>NUCLEOTIDE SEQUENCE</scope>
    <source>
        <strain evidence="1">DSM 21036</strain>
    </source>
</reference>
<dbReference type="EMBL" id="JAPDOD010000022">
    <property type="protein sequence ID" value="MDA0163106.1"/>
    <property type="molecule type" value="Genomic_DNA"/>
</dbReference>
<evidence type="ECO:0008006" key="3">
    <source>
        <dbReference type="Google" id="ProtNLM"/>
    </source>
</evidence>
<protein>
    <recommendedName>
        <fullName evidence="3">Ferritin-like domain-containing protein</fullName>
    </recommendedName>
</protein>
<dbReference type="GO" id="GO:0016491">
    <property type="term" value="F:oxidoreductase activity"/>
    <property type="evidence" value="ECO:0007669"/>
    <property type="project" value="InterPro"/>
</dbReference>
<dbReference type="RefSeq" id="WP_270042347.1">
    <property type="nucleotide sequence ID" value="NZ_JAPDOD010000022.1"/>
</dbReference>
<evidence type="ECO:0000313" key="2">
    <source>
        <dbReference type="Proteomes" id="UP001149140"/>
    </source>
</evidence>
<evidence type="ECO:0000313" key="1">
    <source>
        <dbReference type="EMBL" id="MDA0163106.1"/>
    </source>
</evidence>
<name>A0A9X3MWT5_9ACTN</name>
<sequence length="228" mass="24691">MLRSPRVFASYEHFLGIADSVQWDERAIALRADAKAWPQVADARLTELVAGFCVGEAGVASHLSVFASGAAAACFEAQLRDEDRHARFFARYAAAVGLGDPRGLVSPAFRSLFEERLPEAVAGAPGEAVGLYHMVLEGVVFTAGQLALLDLVDDRLPGLREGVELVLRDERWHVGFGARCLADLDYDEEAILAEGEAAAALWAPEYAGRVMDGLRSRLRAVRRQAALL</sequence>
<accession>A0A9X3MWT5</accession>
<gene>
    <name evidence="1" type="ORF">OM076_22725</name>
</gene>
<proteinExistence type="predicted"/>
<dbReference type="Proteomes" id="UP001149140">
    <property type="component" value="Unassembled WGS sequence"/>
</dbReference>
<dbReference type="AlphaFoldDB" id="A0A9X3MWT5"/>